<accession>C0E912</accession>
<sequence>MHEKKTAVAADETAAFLLLKSTAVLARDVAVELGGHRKFLFVCPLLSSPV</sequence>
<comment type="caution">
    <text evidence="1">The sequence shown here is derived from an EMBL/GenBank/DDBJ whole genome shotgun (WGS) entry which is preliminary data.</text>
</comment>
<organism evidence="1 2">
    <name type="scientific">[Clostridium] methylpentosum DSM 5476</name>
    <dbReference type="NCBI Taxonomy" id="537013"/>
    <lineage>
        <taxon>Bacteria</taxon>
        <taxon>Bacillati</taxon>
        <taxon>Bacillota</taxon>
        <taxon>Clostridia</taxon>
        <taxon>Eubacteriales</taxon>
        <taxon>Oscillospiraceae</taxon>
        <taxon>Oscillospiraceae incertae sedis</taxon>
    </lineage>
</organism>
<dbReference type="EMBL" id="ACEC01000014">
    <property type="protein sequence ID" value="EEG32041.1"/>
    <property type="molecule type" value="Genomic_DNA"/>
</dbReference>
<dbReference type="Proteomes" id="UP000003340">
    <property type="component" value="Unassembled WGS sequence"/>
</dbReference>
<keyword evidence="2" id="KW-1185">Reference proteome</keyword>
<dbReference type="HOGENOM" id="CLU_3116388_0_0_9"/>
<gene>
    <name evidence="1" type="ORF">CLOSTMETH_00307</name>
</gene>
<reference evidence="1 2" key="2">
    <citation type="submission" date="2009-02" db="EMBL/GenBank/DDBJ databases">
        <title>Draft genome sequence of Clostridium methylpentosum (DSM 5476).</title>
        <authorList>
            <person name="Sudarsanam P."/>
            <person name="Ley R."/>
            <person name="Guruge J."/>
            <person name="Turnbaugh P.J."/>
            <person name="Mahowald M."/>
            <person name="Liep D."/>
            <person name="Gordon J."/>
        </authorList>
    </citation>
    <scope>NUCLEOTIDE SEQUENCE [LARGE SCALE GENOMIC DNA]</scope>
    <source>
        <strain evidence="1 2">DSM 5476</strain>
    </source>
</reference>
<dbReference type="AlphaFoldDB" id="C0E912"/>
<evidence type="ECO:0000313" key="2">
    <source>
        <dbReference type="Proteomes" id="UP000003340"/>
    </source>
</evidence>
<evidence type="ECO:0000313" key="1">
    <source>
        <dbReference type="EMBL" id="EEG32041.1"/>
    </source>
</evidence>
<proteinExistence type="predicted"/>
<reference evidence="1 2" key="1">
    <citation type="submission" date="2009-01" db="EMBL/GenBank/DDBJ databases">
        <authorList>
            <person name="Fulton L."/>
            <person name="Clifton S."/>
            <person name="Fulton B."/>
            <person name="Xu J."/>
            <person name="Minx P."/>
            <person name="Pepin K.H."/>
            <person name="Johnson M."/>
            <person name="Bhonagiri V."/>
            <person name="Nash W.E."/>
            <person name="Mardis E.R."/>
            <person name="Wilson R.K."/>
        </authorList>
    </citation>
    <scope>NUCLEOTIDE SEQUENCE [LARGE SCALE GENOMIC DNA]</scope>
    <source>
        <strain evidence="1 2">DSM 5476</strain>
    </source>
</reference>
<name>C0E912_9FIRM</name>
<protein>
    <submittedName>
        <fullName evidence="1">Uncharacterized protein</fullName>
    </submittedName>
</protein>